<proteinExistence type="predicted"/>
<sequence length="167" mass="19233">MTHMDRQASTSPIVSVPSFDSLLPPVDIIPLRVPLSPLFLYTQLRAMNSHSQYRLDDHRDGLNDAGFPPESAFIVYRKSISSGERNKELKITYFAEYEAFFNILQGQPWSSQQQLSEIRLLEISLRTVPIHTLIISFAKNSLVNFLWGFFNKFFYIDVFSTALSWHG</sequence>
<reference evidence="1 2" key="2">
    <citation type="submission" date="2017-02" db="EMBL/GenBank/DDBJ databases">
        <title>A genome survey and senescence transcriptome analysis in Lentinula edodes.</title>
        <authorList>
            <person name="Sakamoto Y."/>
            <person name="Nakade K."/>
            <person name="Sato S."/>
            <person name="Yoshida Y."/>
            <person name="Miyazaki K."/>
            <person name="Natsume S."/>
            <person name="Konno N."/>
        </authorList>
    </citation>
    <scope>NUCLEOTIDE SEQUENCE [LARGE SCALE GENOMIC DNA]</scope>
    <source>
        <strain evidence="1 2">NBRC 111202</strain>
    </source>
</reference>
<evidence type="ECO:0000313" key="2">
    <source>
        <dbReference type="Proteomes" id="UP000188533"/>
    </source>
</evidence>
<evidence type="ECO:0000313" key="1">
    <source>
        <dbReference type="EMBL" id="GAW02176.1"/>
    </source>
</evidence>
<protein>
    <submittedName>
        <fullName evidence="1">Uncharacterized protein</fullName>
    </submittedName>
</protein>
<dbReference type="AlphaFoldDB" id="A0A1Q3E4T2"/>
<name>A0A1Q3E4T2_LENED</name>
<dbReference type="Proteomes" id="UP000188533">
    <property type="component" value="Unassembled WGS sequence"/>
</dbReference>
<dbReference type="EMBL" id="BDGU01000086">
    <property type="protein sequence ID" value="GAW02176.1"/>
    <property type="molecule type" value="Genomic_DNA"/>
</dbReference>
<gene>
    <name evidence="1" type="ORF">LENED_003812</name>
</gene>
<comment type="caution">
    <text evidence="1">The sequence shown here is derived from an EMBL/GenBank/DDBJ whole genome shotgun (WGS) entry which is preliminary data.</text>
</comment>
<organism evidence="1 2">
    <name type="scientific">Lentinula edodes</name>
    <name type="common">Shiitake mushroom</name>
    <name type="synonym">Lentinus edodes</name>
    <dbReference type="NCBI Taxonomy" id="5353"/>
    <lineage>
        <taxon>Eukaryota</taxon>
        <taxon>Fungi</taxon>
        <taxon>Dikarya</taxon>
        <taxon>Basidiomycota</taxon>
        <taxon>Agaricomycotina</taxon>
        <taxon>Agaricomycetes</taxon>
        <taxon>Agaricomycetidae</taxon>
        <taxon>Agaricales</taxon>
        <taxon>Marasmiineae</taxon>
        <taxon>Omphalotaceae</taxon>
        <taxon>Lentinula</taxon>
    </lineage>
</organism>
<accession>A0A1Q3E4T2</accession>
<reference evidence="1 2" key="1">
    <citation type="submission" date="2016-08" db="EMBL/GenBank/DDBJ databases">
        <authorList>
            <consortium name="Lentinula edodes genome sequencing consortium"/>
            <person name="Sakamoto Y."/>
            <person name="Nakade K."/>
            <person name="Sato S."/>
            <person name="Yoshida Y."/>
            <person name="Miyazaki K."/>
            <person name="Natsume S."/>
            <person name="Konno N."/>
        </authorList>
    </citation>
    <scope>NUCLEOTIDE SEQUENCE [LARGE SCALE GENOMIC DNA]</scope>
    <source>
        <strain evidence="1 2">NBRC 111202</strain>
    </source>
</reference>
<keyword evidence="2" id="KW-1185">Reference proteome</keyword>